<evidence type="ECO:0000313" key="1">
    <source>
        <dbReference type="EMBL" id="CZT22311.1"/>
    </source>
</evidence>
<reference evidence="1 2" key="1">
    <citation type="submission" date="2016-03" db="EMBL/GenBank/DDBJ databases">
        <authorList>
            <person name="Ploux O."/>
        </authorList>
    </citation>
    <scope>NUCLEOTIDE SEQUENCE [LARGE SCALE GENOMIC DNA]</scope>
    <source>
        <strain evidence="1 2">URUG2</strain>
    </source>
</reference>
<dbReference type="RefSeq" id="XP_023629200.1">
    <property type="nucleotide sequence ID" value="XM_023773432.1"/>
</dbReference>
<organism evidence="1 2">
    <name type="scientific">Ramularia collo-cygni</name>
    <dbReference type="NCBI Taxonomy" id="112498"/>
    <lineage>
        <taxon>Eukaryota</taxon>
        <taxon>Fungi</taxon>
        <taxon>Dikarya</taxon>
        <taxon>Ascomycota</taxon>
        <taxon>Pezizomycotina</taxon>
        <taxon>Dothideomycetes</taxon>
        <taxon>Dothideomycetidae</taxon>
        <taxon>Mycosphaerellales</taxon>
        <taxon>Mycosphaerellaceae</taxon>
        <taxon>Ramularia</taxon>
    </lineage>
</organism>
<sequence length="107" mass="11874">MASVLDLLHMAIAQHNLCRSTSSLIAYLTFLNKLNINEHGALKCRFQTCNAAVVHSEKTWITAISEGCLLADQASRMGWTEYQPYMGWLGCYGECQKHASEYSAQAG</sequence>
<evidence type="ECO:0000313" key="2">
    <source>
        <dbReference type="Proteomes" id="UP000225277"/>
    </source>
</evidence>
<accession>A0A2D3UZG0</accession>
<dbReference type="EMBL" id="FJUY01000013">
    <property type="protein sequence ID" value="CZT22311.1"/>
    <property type="molecule type" value="Genomic_DNA"/>
</dbReference>
<dbReference type="Proteomes" id="UP000225277">
    <property type="component" value="Unassembled WGS sequence"/>
</dbReference>
<dbReference type="AlphaFoldDB" id="A0A2D3UZG0"/>
<protein>
    <submittedName>
        <fullName evidence="1">Uncharacterized protein</fullName>
    </submittedName>
</protein>
<dbReference type="GeneID" id="35603280"/>
<proteinExistence type="predicted"/>
<gene>
    <name evidence="1" type="ORF">RCC_08180</name>
</gene>
<keyword evidence="2" id="KW-1185">Reference proteome</keyword>
<name>A0A2D3UZG0_9PEZI</name>